<dbReference type="AlphaFoldDB" id="A0A2S7I2H1"/>
<sequence>MVLNIIFNFFNMIKKIFVPVFVLFFAVFFAQTEKYKASDYSLLNNVKSYNTFVYKYDVELGKYFVIEKHIRIFEKGLLKYDYVLDNYLDRFTQIKRYTYNAQNQLISIETADDYEKPQYYPYEDFFYENGKLSKISEVLGNKRIFTDFSYDKKGRILKEKRYQDDKLVLSTVDYHYTSDKNFTTKKVVFINDNSRKMVDAVYQNNLKISEEIDDPAAKISYTYQYDKNGNEVMKSDMTTSFDSHYVYGKTGAILKSKKTEYDDLEFDIVNYFEFSEITYEDGSTEGSRVFDKEFAKSFNMSVLSYDFIDDLK</sequence>
<organism evidence="1 2">
    <name type="scientific">Cloacibacterium normanense</name>
    <dbReference type="NCBI Taxonomy" id="237258"/>
    <lineage>
        <taxon>Bacteria</taxon>
        <taxon>Pseudomonadati</taxon>
        <taxon>Bacteroidota</taxon>
        <taxon>Flavobacteriia</taxon>
        <taxon>Flavobacteriales</taxon>
        <taxon>Weeksellaceae</taxon>
    </lineage>
</organism>
<dbReference type="EMBL" id="PTPZ01000008">
    <property type="protein sequence ID" value="PPZ90778.1"/>
    <property type="molecule type" value="Genomic_DNA"/>
</dbReference>
<dbReference type="Proteomes" id="UP000238565">
    <property type="component" value="Unassembled WGS sequence"/>
</dbReference>
<name>A0A2S7I2H1_9FLAO</name>
<evidence type="ECO:0000313" key="2">
    <source>
        <dbReference type="Proteomes" id="UP000238565"/>
    </source>
</evidence>
<dbReference type="Gene3D" id="2.180.10.10">
    <property type="entry name" value="RHS repeat-associated core"/>
    <property type="match status" value="1"/>
</dbReference>
<comment type="caution">
    <text evidence="1">The sequence shown here is derived from an EMBL/GenBank/DDBJ whole genome shotgun (WGS) entry which is preliminary data.</text>
</comment>
<evidence type="ECO:0000313" key="1">
    <source>
        <dbReference type="EMBL" id="PPZ90778.1"/>
    </source>
</evidence>
<protein>
    <submittedName>
        <fullName evidence="1">Uncharacterized protein</fullName>
    </submittedName>
</protein>
<accession>A0A2S7I2H1</accession>
<reference evidence="1 2" key="1">
    <citation type="submission" date="2018-02" db="EMBL/GenBank/DDBJ databases">
        <title>Draft genome sequence of bacterial isolates from marine environment.</title>
        <authorList>
            <person name="Singh S.K."/>
            <person name="Hill R."/>
            <person name="Major S."/>
            <person name="Cai H."/>
            <person name="Li Y."/>
        </authorList>
    </citation>
    <scope>NUCLEOTIDE SEQUENCE [LARGE SCALE GENOMIC DNA]</scope>
    <source>
        <strain evidence="1 2">IMET F</strain>
    </source>
</reference>
<gene>
    <name evidence="1" type="ORF">C3729_11430</name>
</gene>
<proteinExistence type="predicted"/>